<evidence type="ECO:0000256" key="5">
    <source>
        <dbReference type="ARBA" id="ARBA00022989"/>
    </source>
</evidence>
<keyword evidence="4 9" id="KW-0378">Hydrolase</keyword>
<dbReference type="EC" id="3.4.21.105" evidence="9"/>
<feature type="transmembrane region" description="Helical" evidence="7">
    <location>
        <begin position="305"/>
        <end position="325"/>
    </location>
</feature>
<comment type="similarity">
    <text evidence="2">Belongs to the peptidase S54 family.</text>
</comment>
<feature type="domain" description="Peptidase S54 rhomboid" evidence="8">
    <location>
        <begin position="186"/>
        <end position="322"/>
    </location>
</feature>
<feature type="transmembrane region" description="Helical" evidence="7">
    <location>
        <begin position="281"/>
        <end position="299"/>
    </location>
</feature>
<protein>
    <submittedName>
        <fullName evidence="9">Rhomboid protease GluP</fullName>
        <ecNumber evidence="9">3.4.21.105</ecNumber>
    </submittedName>
</protein>
<evidence type="ECO:0000256" key="2">
    <source>
        <dbReference type="ARBA" id="ARBA00009045"/>
    </source>
</evidence>
<dbReference type="InterPro" id="IPR035952">
    <property type="entry name" value="Rhomboid-like_sf"/>
</dbReference>
<evidence type="ECO:0000256" key="4">
    <source>
        <dbReference type="ARBA" id="ARBA00022801"/>
    </source>
</evidence>
<feature type="transmembrane region" description="Helical" evidence="7">
    <location>
        <begin position="189"/>
        <end position="213"/>
    </location>
</feature>
<keyword evidence="10" id="KW-1185">Reference proteome</keyword>
<dbReference type="PANTHER" id="PTHR43731:SF14">
    <property type="entry name" value="PRESENILIN-ASSOCIATED RHOMBOID-LIKE PROTEIN, MITOCHONDRIAL"/>
    <property type="match status" value="1"/>
</dbReference>
<dbReference type="SUPFAM" id="SSF144091">
    <property type="entry name" value="Rhomboid-like"/>
    <property type="match status" value="1"/>
</dbReference>
<gene>
    <name evidence="9" type="primary">gluP2</name>
    <name evidence="9" type="ORF">Cspa_c46070</name>
</gene>
<reference evidence="9 10" key="1">
    <citation type="submission" date="2013-02" db="EMBL/GenBank/DDBJ databases">
        <title>Genome sequence of Clostridium saccharoperbutylacetonicum N1-4(HMT).</title>
        <authorList>
            <person name="Poehlein A."/>
            <person name="Daniel R."/>
        </authorList>
    </citation>
    <scope>NUCLEOTIDE SEQUENCE [LARGE SCALE GENOMIC DNA]</scope>
    <source>
        <strain evidence="10">N1-4(HMT)</strain>
    </source>
</reference>
<evidence type="ECO:0000313" key="9">
    <source>
        <dbReference type="EMBL" id="AGF58360.1"/>
    </source>
</evidence>
<comment type="subcellular location">
    <subcellularLocation>
        <location evidence="1">Membrane</location>
        <topology evidence="1">Multi-pass membrane protein</topology>
    </subcellularLocation>
</comment>
<dbReference type="PATRIC" id="fig|931276.5.peg.4643"/>
<dbReference type="OrthoDB" id="9813074at2"/>
<keyword evidence="9" id="KW-0645">Protease</keyword>
<dbReference type="STRING" id="36745.CLSAP_43770"/>
<dbReference type="KEGG" id="csr:Cspa_c46070"/>
<feature type="transmembrane region" description="Helical" evidence="7">
    <location>
        <begin position="225"/>
        <end position="245"/>
    </location>
</feature>
<dbReference type="eggNOG" id="COG0705">
    <property type="taxonomic scope" value="Bacteria"/>
</dbReference>
<keyword evidence="6 7" id="KW-0472">Membrane</keyword>
<accession>M1LYL0</accession>
<dbReference type="AlphaFoldDB" id="M1LYL0"/>
<dbReference type="InterPro" id="IPR022764">
    <property type="entry name" value="Peptidase_S54_rhomboid_dom"/>
</dbReference>
<dbReference type="InterPro" id="IPR050925">
    <property type="entry name" value="Rhomboid_protease_S54"/>
</dbReference>
<dbReference type="GO" id="GO:0004252">
    <property type="term" value="F:serine-type endopeptidase activity"/>
    <property type="evidence" value="ECO:0007669"/>
    <property type="project" value="InterPro"/>
</dbReference>
<sequence>MKNIKEEFYKTLLNREDFYMKQYYSNYHKEDVYIAIKELREGIYCVLITDEANENIDSLEAFEYIKTLDKPFSLNVMILSSEGYIYTEHVHPINKLIINKDRGNVIACDESCLPLKQIWENAIQKNFSTNRKLGKSYFENKLLTSGLIVINIAIFLITAFLSGSLFDIDTKVLLDYGAKYNALIDKGQVWRLLTCAFLHSGLIHIACNMYSLYIIGPQIEQIYGTLKYLIIYIVSSITASALSYFMSPDSISVGASGAIFGLMGALLAFAFIERNKIQKKYMSSLMQVIIINLFIGLSISNIDNFAHIGGLVGGVLTGYISYKIFNNNMGKL</sequence>
<dbReference type="GO" id="GO:0006508">
    <property type="term" value="P:proteolysis"/>
    <property type="evidence" value="ECO:0007669"/>
    <property type="project" value="UniProtKB-KW"/>
</dbReference>
<dbReference type="Proteomes" id="UP000011728">
    <property type="component" value="Chromosome"/>
</dbReference>
<proteinExistence type="inferred from homology"/>
<dbReference type="RefSeq" id="WP_015394671.1">
    <property type="nucleotide sequence ID" value="NC_020291.1"/>
</dbReference>
<keyword evidence="5 7" id="KW-1133">Transmembrane helix</keyword>
<dbReference type="PANTHER" id="PTHR43731">
    <property type="entry name" value="RHOMBOID PROTEASE"/>
    <property type="match status" value="1"/>
</dbReference>
<dbReference type="Pfam" id="PF01694">
    <property type="entry name" value="Rhomboid"/>
    <property type="match status" value="1"/>
</dbReference>
<dbReference type="GO" id="GO:0016020">
    <property type="term" value="C:membrane"/>
    <property type="evidence" value="ECO:0007669"/>
    <property type="project" value="UniProtKB-SubCell"/>
</dbReference>
<evidence type="ECO:0000256" key="3">
    <source>
        <dbReference type="ARBA" id="ARBA00022692"/>
    </source>
</evidence>
<dbReference type="EMBL" id="CP004121">
    <property type="protein sequence ID" value="AGF58360.1"/>
    <property type="molecule type" value="Genomic_DNA"/>
</dbReference>
<feature type="transmembrane region" description="Helical" evidence="7">
    <location>
        <begin position="142"/>
        <end position="166"/>
    </location>
</feature>
<feature type="transmembrane region" description="Helical" evidence="7">
    <location>
        <begin position="251"/>
        <end position="272"/>
    </location>
</feature>
<dbReference type="HOGENOM" id="CLU_070274_0_0_9"/>
<evidence type="ECO:0000313" key="10">
    <source>
        <dbReference type="Proteomes" id="UP000011728"/>
    </source>
</evidence>
<evidence type="ECO:0000256" key="6">
    <source>
        <dbReference type="ARBA" id="ARBA00023136"/>
    </source>
</evidence>
<keyword evidence="3 7" id="KW-0812">Transmembrane</keyword>
<name>M1LYL0_9CLOT</name>
<evidence type="ECO:0000256" key="1">
    <source>
        <dbReference type="ARBA" id="ARBA00004141"/>
    </source>
</evidence>
<dbReference type="Gene3D" id="1.20.1540.10">
    <property type="entry name" value="Rhomboid-like"/>
    <property type="match status" value="1"/>
</dbReference>
<evidence type="ECO:0000256" key="7">
    <source>
        <dbReference type="SAM" id="Phobius"/>
    </source>
</evidence>
<organism evidence="9 10">
    <name type="scientific">Clostridium saccharoperbutylacetonicum N1-4(HMT)</name>
    <dbReference type="NCBI Taxonomy" id="931276"/>
    <lineage>
        <taxon>Bacteria</taxon>
        <taxon>Bacillati</taxon>
        <taxon>Bacillota</taxon>
        <taxon>Clostridia</taxon>
        <taxon>Eubacteriales</taxon>
        <taxon>Clostridiaceae</taxon>
        <taxon>Clostridium</taxon>
    </lineage>
</organism>
<evidence type="ECO:0000259" key="8">
    <source>
        <dbReference type="Pfam" id="PF01694"/>
    </source>
</evidence>